<feature type="region of interest" description="Disordered" evidence="1">
    <location>
        <begin position="1"/>
        <end position="22"/>
    </location>
</feature>
<sequence>MTKANIHPEHLRRSGGKLKDFGDKIEQAGGKLEQAGQNLVSHASGDRSGVGSVVAKFTGKATEVTGKVFKEGGRVAGSAGGRLGNTADLYEEADNVGAKGLNKIHKGRSSKSVTGGGTRSGSTVGSGGGKTKKAEPVPGGGKRTGTRVGSGGGKKDHEVPSLSGDLNDPPKSTRDYDSSGKTIKTDDLDHPHKGLIDDNLIKKAEANPNRAQDALKPGADQKHPVVQGIVPKTYDPTGGLGQTEWDKQYWPTGAKDKYGNPELTWPDPQTHPQGFDSPESRQPNVLQPGHTIDRFGPGFGRFTSPTDTPFPQRGLPPGNLSDGYHQYEVVKPIPVWEGPIAPAMGQPGGGTQYYMPHSVIDLVNAGYLREVKL</sequence>
<dbReference type="RefSeq" id="WP_273936833.1">
    <property type="nucleotide sequence ID" value="NZ_CP097263.1"/>
</dbReference>
<dbReference type="PANTHER" id="PTHR42059:SF1">
    <property type="entry name" value="TNT DOMAIN-CONTAINING PROTEIN"/>
    <property type="match status" value="1"/>
</dbReference>
<protein>
    <submittedName>
        <fullName evidence="3">Glycohydrolase toxin TNT-related protein</fullName>
    </submittedName>
</protein>
<dbReference type="InterPro" id="IPR053024">
    <property type="entry name" value="Fungal_surface_NADase"/>
</dbReference>
<reference evidence="3 4" key="1">
    <citation type="submission" date="2024-09" db="EMBL/GenBank/DDBJ databases">
        <authorList>
            <person name="Sun Q."/>
            <person name="Mori K."/>
        </authorList>
    </citation>
    <scope>NUCLEOTIDE SEQUENCE [LARGE SCALE GENOMIC DNA]</scope>
    <source>
        <strain evidence="3 4">TBRC 1432</strain>
    </source>
</reference>
<dbReference type="EMBL" id="JBHLUD010000013">
    <property type="protein sequence ID" value="MFC0546595.1"/>
    <property type="molecule type" value="Genomic_DNA"/>
</dbReference>
<evidence type="ECO:0000313" key="4">
    <source>
        <dbReference type="Proteomes" id="UP001589810"/>
    </source>
</evidence>
<feature type="compositionally biased region" description="Gly residues" evidence="1">
    <location>
        <begin position="138"/>
        <end position="152"/>
    </location>
</feature>
<name>A0ABV6N1Z1_9PSEU</name>
<evidence type="ECO:0000313" key="3">
    <source>
        <dbReference type="EMBL" id="MFC0546595.1"/>
    </source>
</evidence>
<dbReference type="Proteomes" id="UP001589810">
    <property type="component" value="Unassembled WGS sequence"/>
</dbReference>
<dbReference type="InterPro" id="IPR025331">
    <property type="entry name" value="TNT"/>
</dbReference>
<comment type="caution">
    <text evidence="3">The sequence shown here is derived from an EMBL/GenBank/DDBJ whole genome shotgun (WGS) entry which is preliminary data.</text>
</comment>
<dbReference type="PANTHER" id="PTHR42059">
    <property type="entry name" value="TNT DOMAIN-CONTAINING PROTEIN"/>
    <property type="match status" value="1"/>
</dbReference>
<feature type="compositionally biased region" description="Gly residues" evidence="1">
    <location>
        <begin position="114"/>
        <end position="129"/>
    </location>
</feature>
<feature type="domain" description="TNT" evidence="2">
    <location>
        <begin position="286"/>
        <end position="371"/>
    </location>
</feature>
<organism evidence="3 4">
    <name type="scientific">Kutzneria chonburiensis</name>
    <dbReference type="NCBI Taxonomy" id="1483604"/>
    <lineage>
        <taxon>Bacteria</taxon>
        <taxon>Bacillati</taxon>
        <taxon>Actinomycetota</taxon>
        <taxon>Actinomycetes</taxon>
        <taxon>Pseudonocardiales</taxon>
        <taxon>Pseudonocardiaceae</taxon>
        <taxon>Kutzneria</taxon>
    </lineage>
</organism>
<feature type="region of interest" description="Disordered" evidence="1">
    <location>
        <begin position="98"/>
        <end position="321"/>
    </location>
</feature>
<proteinExistence type="predicted"/>
<gene>
    <name evidence="3" type="ORF">ACFFH7_34155</name>
</gene>
<keyword evidence="4" id="KW-1185">Reference proteome</keyword>
<accession>A0ABV6N1Z1</accession>
<evidence type="ECO:0000259" key="2">
    <source>
        <dbReference type="Pfam" id="PF14021"/>
    </source>
</evidence>
<evidence type="ECO:0000256" key="1">
    <source>
        <dbReference type="SAM" id="MobiDB-lite"/>
    </source>
</evidence>
<feature type="compositionally biased region" description="Basic and acidic residues" evidence="1">
    <location>
        <begin position="171"/>
        <end position="205"/>
    </location>
</feature>
<dbReference type="Pfam" id="PF14021">
    <property type="entry name" value="TNT"/>
    <property type="match status" value="1"/>
</dbReference>